<sequence length="92" mass="9794">MNFLHAVGLFREAMMIFLRTIGLLIALAVMVGCGACGVLGLILGTYTEEKTGSIELLVYGSIGLAIASLIAWGIFRRMRKLGAPRASKPPGQ</sequence>
<feature type="transmembrane region" description="Helical" evidence="1">
    <location>
        <begin position="56"/>
        <end position="75"/>
    </location>
</feature>
<keyword evidence="1" id="KW-0472">Membrane</keyword>
<reference evidence="2 3" key="1">
    <citation type="submission" date="2019-10" db="EMBL/GenBank/DDBJ databases">
        <title>Taxonomy of Antarctic Massilia spp.: description of Massilia rubra sp. nov., Massilia aquatica sp. nov., Massilia mucilaginosa sp. nov., Massilia frigida sp. nov. isolated from streams, lakes and regoliths.</title>
        <authorList>
            <person name="Holochova P."/>
            <person name="Sedlacek I."/>
            <person name="Kralova S."/>
            <person name="Maslanova I."/>
            <person name="Busse H.-J."/>
            <person name="Stankova E."/>
            <person name="Vrbovska V."/>
            <person name="Kovarovic V."/>
            <person name="Bartak M."/>
            <person name="Svec P."/>
            <person name="Pantucek R."/>
        </authorList>
    </citation>
    <scope>NUCLEOTIDE SEQUENCE [LARGE SCALE GENOMIC DNA]</scope>
    <source>
        <strain evidence="2 3">CCM 8695</strain>
    </source>
</reference>
<keyword evidence="1" id="KW-0812">Transmembrane</keyword>
<organism evidence="2 3">
    <name type="scientific">Massilia frigida</name>
    <dbReference type="NCBI Taxonomy" id="2609281"/>
    <lineage>
        <taxon>Bacteria</taxon>
        <taxon>Pseudomonadati</taxon>
        <taxon>Pseudomonadota</taxon>
        <taxon>Betaproteobacteria</taxon>
        <taxon>Burkholderiales</taxon>
        <taxon>Oxalobacteraceae</taxon>
        <taxon>Telluria group</taxon>
        <taxon>Massilia</taxon>
    </lineage>
</organism>
<dbReference type="RefSeq" id="WP_167091956.1">
    <property type="nucleotide sequence ID" value="NZ_WHJG01000041.1"/>
</dbReference>
<proteinExistence type="predicted"/>
<keyword evidence="1" id="KW-1133">Transmembrane helix</keyword>
<protein>
    <submittedName>
        <fullName evidence="2">Uncharacterized protein</fullName>
    </submittedName>
</protein>
<name>A0ABX0NHU0_9BURK</name>
<comment type="caution">
    <text evidence="2">The sequence shown here is derived from an EMBL/GenBank/DDBJ whole genome shotgun (WGS) entry which is preliminary data.</text>
</comment>
<evidence type="ECO:0000256" key="1">
    <source>
        <dbReference type="SAM" id="Phobius"/>
    </source>
</evidence>
<accession>A0ABX0NHU0</accession>
<dbReference type="EMBL" id="WHJG01000041">
    <property type="protein sequence ID" value="NHZ83001.1"/>
    <property type="molecule type" value="Genomic_DNA"/>
</dbReference>
<feature type="transmembrane region" description="Helical" evidence="1">
    <location>
        <begin position="21"/>
        <end position="44"/>
    </location>
</feature>
<evidence type="ECO:0000313" key="2">
    <source>
        <dbReference type="EMBL" id="NHZ83001.1"/>
    </source>
</evidence>
<evidence type="ECO:0000313" key="3">
    <source>
        <dbReference type="Proteomes" id="UP000621455"/>
    </source>
</evidence>
<gene>
    <name evidence="2" type="ORF">F2P44_27535</name>
</gene>
<dbReference type="Proteomes" id="UP000621455">
    <property type="component" value="Unassembled WGS sequence"/>
</dbReference>
<keyword evidence="3" id="KW-1185">Reference proteome</keyword>